<dbReference type="GO" id="GO:1990904">
    <property type="term" value="C:ribonucleoprotein complex"/>
    <property type="evidence" value="ECO:0007669"/>
    <property type="project" value="UniProtKB-KW"/>
</dbReference>
<keyword evidence="7" id="KW-1185">Reference proteome</keyword>
<dbReference type="Pfam" id="PF01199">
    <property type="entry name" value="Ribosomal_L34e"/>
    <property type="match status" value="1"/>
</dbReference>
<evidence type="ECO:0000313" key="6">
    <source>
        <dbReference type="EMBL" id="KZX10885.1"/>
    </source>
</evidence>
<dbReference type="GO" id="GO:0003735">
    <property type="term" value="F:structural constituent of ribosome"/>
    <property type="evidence" value="ECO:0007669"/>
    <property type="project" value="InterPro"/>
</dbReference>
<protein>
    <recommendedName>
        <fullName evidence="4">Large ribosomal subunit protein eL34</fullName>
    </recommendedName>
</protein>
<dbReference type="PRINTS" id="PR01250">
    <property type="entry name" value="RIBOSOMALL34"/>
</dbReference>
<dbReference type="RefSeq" id="WP_063720544.1">
    <property type="nucleotide sequence ID" value="NZ_CAJVUI010000007.1"/>
</dbReference>
<accession>A0A162FCC5</accession>
<evidence type="ECO:0000256" key="1">
    <source>
        <dbReference type="ARBA" id="ARBA00009875"/>
    </source>
</evidence>
<proteinExistence type="inferred from homology"/>
<sequence>MSENRFRSRSYKRVNKNTPGGDNVLRYKKKKPSKHVCAECGAVLHGVPRGRPYEIRKLSKTSKRPNRPFGGYLCSSCSRKHFKNEARK</sequence>
<dbReference type="AlphaFoldDB" id="A0A162FCC5"/>
<dbReference type="Gene3D" id="6.20.340.10">
    <property type="match status" value="1"/>
</dbReference>
<dbReference type="Proteomes" id="UP000077428">
    <property type="component" value="Unassembled WGS sequence"/>
</dbReference>
<evidence type="ECO:0000313" key="7">
    <source>
        <dbReference type="Proteomes" id="UP000077428"/>
    </source>
</evidence>
<dbReference type="GO" id="GO:0006412">
    <property type="term" value="P:translation"/>
    <property type="evidence" value="ECO:0007669"/>
    <property type="project" value="UniProtKB-UniRule"/>
</dbReference>
<gene>
    <name evidence="4" type="primary">rpl34e</name>
    <name evidence="6" type="ORF">MBORA_17220</name>
</gene>
<dbReference type="OrthoDB" id="43096at2157"/>
<feature type="region of interest" description="Disordered" evidence="5">
    <location>
        <begin position="1"/>
        <end position="26"/>
    </location>
</feature>
<reference evidence="7" key="1">
    <citation type="journal article" date="2016" name="Genome Announc.">
        <title>Draft Genome Sequences of Methanobrevibacter curvatus DSM11111, Methanobrevibacter cuticularis DSM11139, Methanobrevibacter filiformis DSM11501, and Methanobrevibacter oralis DSM7256.</title>
        <authorList>
            <person name="Poehlein A."/>
            <person name="Seedorf H."/>
        </authorList>
    </citation>
    <scope>NUCLEOTIDE SEQUENCE [LARGE SCALE GENOMIC DNA]</scope>
    <source>
        <strain evidence="7">DSM 7256 / JCM 30027 / ZR</strain>
    </source>
</reference>
<comment type="caution">
    <text evidence="6">The sequence shown here is derived from an EMBL/GenBank/DDBJ whole genome shotgun (WGS) entry which is preliminary data.</text>
</comment>
<evidence type="ECO:0000256" key="3">
    <source>
        <dbReference type="ARBA" id="ARBA00023274"/>
    </source>
</evidence>
<organism evidence="6 7">
    <name type="scientific">Methanobrevibacter oralis</name>
    <dbReference type="NCBI Taxonomy" id="66851"/>
    <lineage>
        <taxon>Archaea</taxon>
        <taxon>Methanobacteriati</taxon>
        <taxon>Methanobacteriota</taxon>
        <taxon>Methanomada group</taxon>
        <taxon>Methanobacteria</taxon>
        <taxon>Methanobacteriales</taxon>
        <taxon>Methanobacteriaceae</taxon>
        <taxon>Methanobrevibacter</taxon>
    </lineage>
</organism>
<dbReference type="STRING" id="66851.MBORA_17220"/>
<comment type="similarity">
    <text evidence="1 4">Belongs to the eukaryotic ribosomal protein eL34 family.</text>
</comment>
<dbReference type="GO" id="GO:0005840">
    <property type="term" value="C:ribosome"/>
    <property type="evidence" value="ECO:0007669"/>
    <property type="project" value="UniProtKB-KW"/>
</dbReference>
<dbReference type="InterPro" id="IPR008195">
    <property type="entry name" value="Ribosomal_eL34"/>
</dbReference>
<evidence type="ECO:0000256" key="2">
    <source>
        <dbReference type="ARBA" id="ARBA00022980"/>
    </source>
</evidence>
<dbReference type="PATRIC" id="fig|66851.6.peg.1876"/>
<name>A0A162FCC5_METOA</name>
<dbReference type="EMBL" id="LWMU01000103">
    <property type="protein sequence ID" value="KZX10885.1"/>
    <property type="molecule type" value="Genomic_DNA"/>
</dbReference>
<keyword evidence="2 4" id="KW-0689">Ribosomal protein</keyword>
<evidence type="ECO:0000256" key="4">
    <source>
        <dbReference type="HAMAP-Rule" id="MF_00349"/>
    </source>
</evidence>
<dbReference type="InterPro" id="IPR038562">
    <property type="entry name" value="Ribosomal_eL34_C_sf"/>
</dbReference>
<dbReference type="HAMAP" id="MF_00349">
    <property type="entry name" value="Ribosomal_eL34"/>
    <property type="match status" value="1"/>
</dbReference>
<dbReference type="PANTHER" id="PTHR10759">
    <property type="entry name" value="60S RIBOSOMAL PROTEIN L34"/>
    <property type="match status" value="1"/>
</dbReference>
<dbReference type="InterPro" id="IPR047868">
    <property type="entry name" value="Ribosomal_L34e_arc-type"/>
</dbReference>
<dbReference type="NCBIfam" id="NF003143">
    <property type="entry name" value="PRK04059.1"/>
    <property type="match status" value="1"/>
</dbReference>
<evidence type="ECO:0000256" key="5">
    <source>
        <dbReference type="SAM" id="MobiDB-lite"/>
    </source>
</evidence>
<keyword evidence="3 4" id="KW-0687">Ribonucleoprotein</keyword>